<organism evidence="2 3">
    <name type="scientific">Actinokineospora diospyrosa</name>
    <dbReference type="NCBI Taxonomy" id="103728"/>
    <lineage>
        <taxon>Bacteria</taxon>
        <taxon>Bacillati</taxon>
        <taxon>Actinomycetota</taxon>
        <taxon>Actinomycetes</taxon>
        <taxon>Pseudonocardiales</taxon>
        <taxon>Pseudonocardiaceae</taxon>
        <taxon>Actinokineospora</taxon>
    </lineage>
</organism>
<dbReference type="Pfam" id="PF02585">
    <property type="entry name" value="PIG-L"/>
    <property type="match status" value="1"/>
</dbReference>
<comment type="caution">
    <text evidence="2">The sequence shown here is derived from an EMBL/GenBank/DDBJ whole genome shotgun (WGS) entry which is preliminary data.</text>
</comment>
<reference evidence="2 3" key="1">
    <citation type="submission" date="2022-06" db="EMBL/GenBank/DDBJ databases">
        <title>Genomic Encyclopedia of Archaeal and Bacterial Type Strains, Phase II (KMG-II): from individual species to whole genera.</title>
        <authorList>
            <person name="Goeker M."/>
        </authorList>
    </citation>
    <scope>NUCLEOTIDE SEQUENCE [LARGE SCALE GENOMIC DNA]</scope>
    <source>
        <strain evidence="2 3">DSM 44255</strain>
    </source>
</reference>
<dbReference type="Proteomes" id="UP001205185">
    <property type="component" value="Unassembled WGS sequence"/>
</dbReference>
<evidence type="ECO:0000313" key="3">
    <source>
        <dbReference type="Proteomes" id="UP001205185"/>
    </source>
</evidence>
<sequence>MTRVLLLSPHPDDLAWSLGGTLARLRGELSAVTFFGRTRYAPGHPAHGSDTATAVRAVEEDAWAAWAGVRLLRHDLPDASLRGFTDETEMGAAPEPEVVTAVSELLCAALGQATDVVFAPLAVGGHVDHEAVRLACSTVDVPVVWYEDLPYALGSGGHGHRSVVAPVAWDVKETGVRFFPSQEPDEVLPVLRAHERASGGERLWTSAGLDLERLVAVDRVPVAG</sequence>
<dbReference type="RefSeq" id="WP_253889487.1">
    <property type="nucleotide sequence ID" value="NZ_BAAAVB010000008.1"/>
</dbReference>
<dbReference type="Gene3D" id="3.40.50.10320">
    <property type="entry name" value="LmbE-like"/>
    <property type="match status" value="1"/>
</dbReference>
<dbReference type="SUPFAM" id="SSF102588">
    <property type="entry name" value="LmbE-like"/>
    <property type="match status" value="1"/>
</dbReference>
<dbReference type="InterPro" id="IPR003737">
    <property type="entry name" value="GlcNAc_PI_deacetylase-related"/>
</dbReference>
<dbReference type="EMBL" id="JAMTCO010000013">
    <property type="protein sequence ID" value="MCP2272562.1"/>
    <property type="molecule type" value="Genomic_DNA"/>
</dbReference>
<evidence type="ECO:0000256" key="1">
    <source>
        <dbReference type="ARBA" id="ARBA00022833"/>
    </source>
</evidence>
<keyword evidence="3" id="KW-1185">Reference proteome</keyword>
<keyword evidence="1" id="KW-0862">Zinc</keyword>
<dbReference type="InterPro" id="IPR024078">
    <property type="entry name" value="LmbE-like_dom_sf"/>
</dbReference>
<accession>A0ABT1IIS6</accession>
<name>A0ABT1IIS6_9PSEU</name>
<evidence type="ECO:0000313" key="2">
    <source>
        <dbReference type="EMBL" id="MCP2272562.1"/>
    </source>
</evidence>
<protein>
    <submittedName>
        <fullName evidence="2">N-acetylglucosaminyl deacetylase, LmbE family</fullName>
    </submittedName>
</protein>
<proteinExistence type="predicted"/>
<gene>
    <name evidence="2" type="ORF">LV75_005088</name>
</gene>